<keyword evidence="2" id="KW-0282">Flagellum</keyword>
<organism evidence="2 3">
    <name type="scientific">Clostridium carboxidivorans P7</name>
    <dbReference type="NCBI Taxonomy" id="536227"/>
    <lineage>
        <taxon>Bacteria</taxon>
        <taxon>Bacillati</taxon>
        <taxon>Bacillota</taxon>
        <taxon>Clostridia</taxon>
        <taxon>Eubacteriales</taxon>
        <taxon>Clostridiaceae</taxon>
        <taxon>Clostridium</taxon>
    </lineage>
</organism>
<dbReference type="EMBL" id="ACVI01000007">
    <property type="protein sequence ID" value="EET88882.1"/>
    <property type="molecule type" value="Genomic_DNA"/>
</dbReference>
<dbReference type="PANTHER" id="PTHR30288">
    <property type="entry name" value="FLAGELLAR CAP/ASSEMBLY PROTEIN FLID"/>
    <property type="match status" value="1"/>
</dbReference>
<dbReference type="GO" id="GO:0071973">
    <property type="term" value="P:bacterial-type flagellum-dependent cell motility"/>
    <property type="evidence" value="ECO:0007669"/>
    <property type="project" value="TreeGrafter"/>
</dbReference>
<dbReference type="AlphaFoldDB" id="C6PPI8"/>
<name>C6PPI8_9CLOT</name>
<dbReference type="GO" id="GO:0009421">
    <property type="term" value="C:bacterial-type flagellum filament cap"/>
    <property type="evidence" value="ECO:0007669"/>
    <property type="project" value="InterPro"/>
</dbReference>
<dbReference type="eggNOG" id="COG1345">
    <property type="taxonomic scope" value="Bacteria"/>
</dbReference>
<keyword evidence="3" id="KW-1185">Reference proteome</keyword>
<dbReference type="GO" id="GO:0007155">
    <property type="term" value="P:cell adhesion"/>
    <property type="evidence" value="ECO:0007669"/>
    <property type="project" value="InterPro"/>
</dbReference>
<keyword evidence="2" id="KW-0966">Cell projection</keyword>
<dbReference type="RefSeq" id="WP_007059590.1">
    <property type="nucleotide sequence ID" value="NZ_ACVI01000007.1"/>
</dbReference>
<evidence type="ECO:0000313" key="3">
    <source>
        <dbReference type="Proteomes" id="UP000004198"/>
    </source>
</evidence>
<proteinExistence type="predicted"/>
<keyword evidence="2" id="KW-0969">Cilium</keyword>
<dbReference type="PANTHER" id="PTHR30288:SF0">
    <property type="entry name" value="FLAGELLAR HOOK-ASSOCIATED PROTEIN 2"/>
    <property type="match status" value="1"/>
</dbReference>
<evidence type="ECO:0000259" key="1">
    <source>
        <dbReference type="Pfam" id="PF07195"/>
    </source>
</evidence>
<dbReference type="InterPro" id="IPR040026">
    <property type="entry name" value="FliD"/>
</dbReference>
<reference evidence="2 3" key="1">
    <citation type="submission" date="2009-06" db="EMBL/GenBank/DDBJ databases">
        <title>The draft genome of Clostridium carboxidivorans P7.</title>
        <authorList>
            <consortium name="US DOE Joint Genome Institute (JGI-PGF)"/>
            <person name="Lucas S."/>
            <person name="Copeland A."/>
            <person name="Lapidus A."/>
            <person name="Glavina del Rio T."/>
            <person name="Tice H."/>
            <person name="Bruce D."/>
            <person name="Goodwin L."/>
            <person name="Pitluck S."/>
            <person name="Larimer F."/>
            <person name="Land M.L."/>
            <person name="Hauser L."/>
            <person name="Hemme C.L."/>
        </authorList>
    </citation>
    <scope>NUCLEOTIDE SEQUENCE [LARGE SCALE GENOMIC DNA]</scope>
    <source>
        <strain evidence="2 3">P7</strain>
    </source>
</reference>
<accession>C6PPI8</accession>
<gene>
    <name evidence="2" type="ORF">CcarbDRAFT_0705</name>
</gene>
<sequence>MGGGAGKSITLDASANPIDMSGFSGTTAASLASYINGKITADSSLSGKLSASVVSDSTGDYIKFNSLTSTNVKITGTTINDLSALSGNTIISTTSSTKLTDLGSNLNTSLTLNLNYNGTNKTVTLDNTKGDKTIADLAAAISQKTGGDVTASLDEVTGAFKLQTKATGSSTSISVITNYSNSGSSDTTPALSSALKLTLGSSDQGKDANVTITAPGGTATTVTESSNNFTMNNINYRLTSDDPANNTTNLTVTANVDKVFDRIVAFKDKYNALVNKIYTKLTEKKSSDYPPLTDAQKSAMKDSDIQTWNDKAKVGILRNDDRLQNLLSDLRGVFYTPVNGSAMNFGSKNLGLDLSDDVTKPGQLEFRLDNGEQNFKDALRNNGADVMSLFLKSPTSTAKIGDKNYYDTTYKEEGIMNRIQDALTNNVGLPGIGFSTDTKGILTKYANLQDDFSMLGSAGTGTLKDQIYQQTNVIKTLTDKFKDKQEAYYQKFSKLETAMETLNSQQSQLSSLLGQ</sequence>
<protein>
    <submittedName>
        <fullName evidence="2">Flagellar hook-associated 2 domain protein</fullName>
    </submittedName>
</protein>
<feature type="domain" description="Flagellar hook-associated protein 2 C-terminal" evidence="1">
    <location>
        <begin position="205"/>
        <end position="504"/>
    </location>
</feature>
<dbReference type="Pfam" id="PF07195">
    <property type="entry name" value="FliD_C"/>
    <property type="match status" value="1"/>
</dbReference>
<dbReference type="OrthoDB" id="9776025at2"/>
<comment type="caution">
    <text evidence="2">The sequence shown here is derived from an EMBL/GenBank/DDBJ whole genome shotgun (WGS) entry which is preliminary data.</text>
</comment>
<dbReference type="Proteomes" id="UP000004198">
    <property type="component" value="Unassembled WGS sequence"/>
</dbReference>
<evidence type="ECO:0000313" key="2">
    <source>
        <dbReference type="EMBL" id="EET88882.1"/>
    </source>
</evidence>
<dbReference type="InterPro" id="IPR010809">
    <property type="entry name" value="FliD_C"/>
</dbReference>